<gene>
    <name evidence="5" type="primary">LOC115878081</name>
</gene>
<keyword evidence="1" id="KW-0472">Membrane</keyword>
<evidence type="ECO:0000256" key="2">
    <source>
        <dbReference type="SAM" id="MobiDB-lite"/>
    </source>
</evidence>
<dbReference type="GO" id="GO:0030276">
    <property type="term" value="F:clathrin binding"/>
    <property type="evidence" value="ECO:0007669"/>
    <property type="project" value="TreeGrafter"/>
</dbReference>
<dbReference type="GO" id="GO:0005886">
    <property type="term" value="C:plasma membrane"/>
    <property type="evidence" value="ECO:0007669"/>
    <property type="project" value="TreeGrafter"/>
</dbReference>
<dbReference type="CTD" id="42632"/>
<dbReference type="InterPro" id="IPR019337">
    <property type="entry name" value="Telomere_length_regulation_dom"/>
</dbReference>
<dbReference type="InterPro" id="IPR008942">
    <property type="entry name" value="ENTH_VHS"/>
</dbReference>
<feature type="compositionally biased region" description="Acidic residues" evidence="2">
    <location>
        <begin position="210"/>
        <end position="222"/>
    </location>
</feature>
<protein>
    <submittedName>
        <fullName evidence="5">Uncharacterized protein LOC115878081 isoform X1</fullName>
    </submittedName>
</protein>
<comment type="caution">
    <text evidence="1">Lacks conserved residue(s) required for the propagation of feature annotation.</text>
</comment>
<proteinExistence type="predicted"/>
<evidence type="ECO:0000256" key="1">
    <source>
        <dbReference type="PROSITE-ProRule" id="PRU00243"/>
    </source>
</evidence>
<feature type="region of interest" description="Disordered" evidence="2">
    <location>
        <begin position="1058"/>
        <end position="1078"/>
    </location>
</feature>
<name>A0A6J2XH97_SITOR</name>
<dbReference type="FunFam" id="1.25.40.90:FF:000006">
    <property type="entry name" value="Clathrin interactor 1"/>
    <property type="match status" value="1"/>
</dbReference>
<accession>A0A6J2XH97</accession>
<dbReference type="InterPro" id="IPR038528">
    <property type="entry name" value="TEL2_C_sf"/>
</dbReference>
<sequence length="1402" mass="160103">MDNLFSLWKVREIADKVTNVVMNYTEIEAKVREATNDEAWGPTGALMQELAHATFTYEHFPEVMSMLWKRMLQDSKQHWRRTYKALLVLNYLVRNGSERVVTSSREHIYDLRSLENYTFIDDNGKDQGVNIRHKVKDLIDFIQDDDRLREERKKAKKNKDKYIGMSSDMMGMRFGGSEKWDERPYTRNEFADQEWDDPSTNRYRDKSREEEDDRDNIDSDEETSGRIGKTSNTIKYKDDGKSENFQSSNTIQSEKRIASLSLNSGRTDSPKRTQKPIKKVDLGAAANFGRDATQSPLPRPPSGGGLDLLDDFDPRAEEKAGANSTNEFGEFEAAFKHNTATPLSNAANDEGFADFGSAFSTSNSTAPPSLLSSPNNPTVLPSIIPSSLGVSNQNLLVNQPIAQVQPSNPLQNPLHNEPFGGVGSLYEDLGKPSQTFGTSTVQQPIPGNKNENDLLSDLSNFGLSTTPNLLVGNGNNNNINYGLSHNAGLLDNLDDKSKTNTAQSQYEKQKRKGNQTELEELTIYAVESLRKIDKITSQSNISDILKLLDDILVHIPACYNVQKLTLLDNISFKSYAENYYSLLLNELIRLFDYTFPFQNGIMYESMAKILTLEDPDIFEISLKIFIQEIKNKSSSVNIVGCLETLLKSENLFVTLVTNSYNIDEFNESWSKTVNLLISLPSRIANICEVNSPTFFKNNHYSYWLLYNFLKAVEFIVLVTLHDSDMLRNANLEKLAYVLSKICINFSERANCDGLNYFVDIVAALTCKPSEKQHLYRSVFHKIFGYLEKASVEVIAKLVFIRMDPKIYSMGEILGKDLININSDWKYTLCTKIPLLTFVERNHENLVTNLISYLHSVSQEDSKTLLLNLTKIWADKSSIKHISVEHHMLISKYIVCLVNSLNKTELSDQYQEQIKQIVYQGLPTHLESTVPVIRYSGMKTGEYIINSFLKKQETDSSESNELKFDYKILSSDCQEAIQILQNFINLDFSNSRQQKNIVNIDIQQILTILNNGFKSREEYIPPDRQFRGKSKNENQKNDVVLTTCSNIKQSNINIIADGVADDSDDDFEPDDMSDDIKLPPKPPPAYLRDLRDNLIELEDPDTFIVSLEAAEQLITEQLPNDDPEIGLEILEILISLECKYYMENFDDLVFRSCLAIVCIYPSIYVNFLCREFHSDIGKYSLVHRILMLNIIRKAAVRLSEIKQETNEDLRNTTKIKTKSIASEVVAKRLESKTRYFSTHKSVRIEQKNKFSDVAGTFFFPLLYGYNQNKLLSQQIIKDNEDYILLINFIETLSVVLWSSQNCNIIHRMAKESLHFSWYMKYHKDVKVKIAIIQLIATVVTVIPHFMLLNDFMNEIFEIRLWLVELLSPNINIGNSNEELRYLAACTVAAIESVLKVNDEDSNQ</sequence>
<dbReference type="RefSeq" id="XP_030750295.1">
    <property type="nucleotide sequence ID" value="XM_030894435.1"/>
</dbReference>
<dbReference type="Pfam" id="PF10193">
    <property type="entry name" value="Telomere_reg-2"/>
    <property type="match status" value="1"/>
</dbReference>
<dbReference type="InParanoid" id="A0A6J2XH97"/>
<organism evidence="4 5">
    <name type="scientific">Sitophilus oryzae</name>
    <name type="common">Rice weevil</name>
    <name type="synonym">Curculio oryzae</name>
    <dbReference type="NCBI Taxonomy" id="7048"/>
    <lineage>
        <taxon>Eukaryota</taxon>
        <taxon>Metazoa</taxon>
        <taxon>Ecdysozoa</taxon>
        <taxon>Arthropoda</taxon>
        <taxon>Hexapoda</taxon>
        <taxon>Insecta</taxon>
        <taxon>Pterygota</taxon>
        <taxon>Neoptera</taxon>
        <taxon>Endopterygota</taxon>
        <taxon>Coleoptera</taxon>
        <taxon>Polyphaga</taxon>
        <taxon>Cucujiformia</taxon>
        <taxon>Curculionidae</taxon>
        <taxon>Dryophthorinae</taxon>
        <taxon>Sitophilus</taxon>
    </lineage>
</organism>
<dbReference type="Gene3D" id="1.25.40.720">
    <property type="entry name" value="Telomere length regulation protein 2, C-terminal domain"/>
    <property type="match status" value="2"/>
</dbReference>
<dbReference type="CDD" id="cd16989">
    <property type="entry name" value="ENTH_EpsinR"/>
    <property type="match status" value="1"/>
</dbReference>
<dbReference type="Proteomes" id="UP000504635">
    <property type="component" value="Unplaced"/>
</dbReference>
<dbReference type="GO" id="GO:0005543">
    <property type="term" value="F:phospholipid binding"/>
    <property type="evidence" value="ECO:0007669"/>
    <property type="project" value="TreeGrafter"/>
</dbReference>
<feature type="compositionally biased region" description="Polar residues" evidence="2">
    <location>
        <begin position="243"/>
        <end position="252"/>
    </location>
</feature>
<dbReference type="PANTHER" id="PTHR12276">
    <property type="entry name" value="EPSIN/ENT-RELATED"/>
    <property type="match status" value="1"/>
</dbReference>
<dbReference type="InterPro" id="IPR013809">
    <property type="entry name" value="ENTH"/>
</dbReference>
<dbReference type="PANTHER" id="PTHR12276:SF45">
    <property type="entry name" value="CLATHRIN INTERACTOR 1"/>
    <property type="match status" value="1"/>
</dbReference>
<keyword evidence="1" id="KW-1133">Transmembrane helix</keyword>
<evidence type="ECO:0000313" key="5">
    <source>
        <dbReference type="RefSeq" id="XP_030750295.1"/>
    </source>
</evidence>
<dbReference type="OrthoDB" id="4033880at2759"/>
<dbReference type="GO" id="GO:0030125">
    <property type="term" value="C:clathrin vesicle coat"/>
    <property type="evidence" value="ECO:0007669"/>
    <property type="project" value="TreeGrafter"/>
</dbReference>
<feature type="region of interest" description="Disordered" evidence="2">
    <location>
        <begin position="492"/>
        <end position="513"/>
    </location>
</feature>
<dbReference type="PROSITE" id="PS50942">
    <property type="entry name" value="ENTH"/>
    <property type="match status" value="1"/>
</dbReference>
<evidence type="ECO:0000313" key="4">
    <source>
        <dbReference type="Proteomes" id="UP000504635"/>
    </source>
</evidence>
<reference evidence="5" key="1">
    <citation type="submission" date="2025-08" db="UniProtKB">
        <authorList>
            <consortium name="RefSeq"/>
        </authorList>
    </citation>
    <scope>IDENTIFICATION</scope>
    <source>
        <tissue evidence="5">Gonads</tissue>
    </source>
</reference>
<feature type="domain" description="ENTH" evidence="3">
    <location>
        <begin position="19"/>
        <end position="152"/>
    </location>
</feature>
<dbReference type="Pfam" id="PF01417">
    <property type="entry name" value="ENTH"/>
    <property type="match status" value="1"/>
</dbReference>
<dbReference type="GO" id="GO:0006897">
    <property type="term" value="P:endocytosis"/>
    <property type="evidence" value="ECO:0007669"/>
    <property type="project" value="TreeGrafter"/>
</dbReference>
<dbReference type="GO" id="GO:0005768">
    <property type="term" value="C:endosome"/>
    <property type="evidence" value="ECO:0007669"/>
    <property type="project" value="TreeGrafter"/>
</dbReference>
<keyword evidence="4" id="KW-1185">Reference proteome</keyword>
<dbReference type="FunCoup" id="A0A6J2XH97">
    <property type="interactions" value="529"/>
</dbReference>
<keyword evidence="1" id="KW-0812">Transmembrane</keyword>
<dbReference type="SUPFAM" id="SSF48464">
    <property type="entry name" value="ENTH/VHS domain"/>
    <property type="match status" value="1"/>
</dbReference>
<feature type="transmembrane region" description="Helical" evidence="1">
    <location>
        <begin position="1328"/>
        <end position="1346"/>
    </location>
</feature>
<feature type="region of interest" description="Disordered" evidence="2">
    <location>
        <begin position="189"/>
        <end position="311"/>
    </location>
</feature>
<dbReference type="Gene3D" id="1.25.40.90">
    <property type="match status" value="1"/>
</dbReference>
<feature type="compositionally biased region" description="Acidic residues" evidence="2">
    <location>
        <begin position="1058"/>
        <end position="1072"/>
    </location>
</feature>
<dbReference type="SMART" id="SM00273">
    <property type="entry name" value="ENTH"/>
    <property type="match status" value="1"/>
</dbReference>
<dbReference type="KEGG" id="soy:115878081"/>
<dbReference type="GeneID" id="115878081"/>
<evidence type="ECO:0000259" key="3">
    <source>
        <dbReference type="PROSITE" id="PS50942"/>
    </source>
</evidence>